<accession>A0AAE0WMM8</accession>
<reference evidence="3" key="1">
    <citation type="submission" date="2023-07" db="EMBL/GenBank/DDBJ databases">
        <title>Black Yeasts Isolated from many extreme environments.</title>
        <authorList>
            <person name="Coleine C."/>
            <person name="Stajich J.E."/>
            <person name="Selbmann L."/>
        </authorList>
    </citation>
    <scope>NUCLEOTIDE SEQUENCE</scope>
    <source>
        <strain evidence="3">CCFEE 5485</strain>
    </source>
</reference>
<dbReference type="PANTHER" id="PTHR47064">
    <property type="entry name" value="PUTATIVE (AFU_ORTHOLOGUE AFUA_1G08990)-RELATED"/>
    <property type="match status" value="1"/>
</dbReference>
<feature type="chain" id="PRO_5041902617" description="SMP-30/Gluconolactonase/LRE-like region domain-containing protein" evidence="1">
    <location>
        <begin position="25"/>
        <end position="355"/>
    </location>
</feature>
<evidence type="ECO:0000259" key="2">
    <source>
        <dbReference type="Pfam" id="PF08450"/>
    </source>
</evidence>
<dbReference type="InterPro" id="IPR052988">
    <property type="entry name" value="Oryzine_lactonohydrolase"/>
</dbReference>
<dbReference type="Pfam" id="PF08450">
    <property type="entry name" value="SGL"/>
    <property type="match status" value="1"/>
</dbReference>
<name>A0AAE0WMM8_9PEZI</name>
<dbReference type="EMBL" id="JAUTXT010000018">
    <property type="protein sequence ID" value="KAK3674618.1"/>
    <property type="molecule type" value="Genomic_DNA"/>
</dbReference>
<dbReference type="Gene3D" id="2.120.10.30">
    <property type="entry name" value="TolB, C-terminal domain"/>
    <property type="match status" value="1"/>
</dbReference>
<dbReference type="InterPro" id="IPR011042">
    <property type="entry name" value="6-blade_b-propeller_TolB-like"/>
</dbReference>
<dbReference type="InterPro" id="IPR013658">
    <property type="entry name" value="SGL"/>
</dbReference>
<dbReference type="Proteomes" id="UP001274830">
    <property type="component" value="Unassembled WGS sequence"/>
</dbReference>
<feature type="signal peptide" evidence="1">
    <location>
        <begin position="1"/>
        <end position="24"/>
    </location>
</feature>
<comment type="caution">
    <text evidence="3">The sequence shown here is derived from an EMBL/GenBank/DDBJ whole genome shotgun (WGS) entry which is preliminary data.</text>
</comment>
<keyword evidence="1" id="KW-0732">Signal</keyword>
<dbReference type="SUPFAM" id="SSF63829">
    <property type="entry name" value="Calcium-dependent phosphotriesterase"/>
    <property type="match status" value="1"/>
</dbReference>
<dbReference type="PANTHER" id="PTHR47064:SF2">
    <property type="entry name" value="SMP-30_GLUCONOLACTONASE_LRE-LIKE REGION DOMAIN-CONTAINING PROTEIN-RELATED"/>
    <property type="match status" value="1"/>
</dbReference>
<gene>
    <name evidence="3" type="ORF">LTR78_005340</name>
</gene>
<evidence type="ECO:0000313" key="4">
    <source>
        <dbReference type="Proteomes" id="UP001274830"/>
    </source>
</evidence>
<protein>
    <recommendedName>
        <fullName evidence="2">SMP-30/Gluconolactonase/LRE-like region domain-containing protein</fullName>
    </recommendedName>
</protein>
<keyword evidence="4" id="KW-1185">Reference proteome</keyword>
<sequence>MTHLTLGWSIVVLLLTAFLQHTLAFNTSIFQIIQPVFETLLGPTPQIEVLVKASGGQQLYHEGGAYHEPSGALWVASDGLANATNRRIFRVTGLGSPATVHVESINHTIANPIGAHVNVPGSPLGDVILFVAQGSLAKMPPAGVYAMNPYPPYNTSLVIGSYGDNPFNSLDDITVTPDGVIFISDPPYGYGQGNRPKPLLPNQVYSYNPFTNDLRVAADGFVRPNGLAASPDGNTIYVADTGALLYENVPLDTQGFRTIYAFDRVNGFLTNRRVFAMPQAFASAADGIRVDSYGNVWASVAGQGISVWDKSGTLLGDITIDNNGGNLGLADLGELYLLGGDTIFKVSVSTTVRHA</sequence>
<feature type="domain" description="SMP-30/Gluconolactonase/LRE-like region" evidence="2">
    <location>
        <begin position="82"/>
        <end position="321"/>
    </location>
</feature>
<evidence type="ECO:0000313" key="3">
    <source>
        <dbReference type="EMBL" id="KAK3674618.1"/>
    </source>
</evidence>
<dbReference type="AlphaFoldDB" id="A0AAE0WMM8"/>
<evidence type="ECO:0000256" key="1">
    <source>
        <dbReference type="SAM" id="SignalP"/>
    </source>
</evidence>
<proteinExistence type="predicted"/>
<organism evidence="3 4">
    <name type="scientific">Recurvomyces mirabilis</name>
    <dbReference type="NCBI Taxonomy" id="574656"/>
    <lineage>
        <taxon>Eukaryota</taxon>
        <taxon>Fungi</taxon>
        <taxon>Dikarya</taxon>
        <taxon>Ascomycota</taxon>
        <taxon>Pezizomycotina</taxon>
        <taxon>Dothideomycetes</taxon>
        <taxon>Dothideomycetidae</taxon>
        <taxon>Mycosphaerellales</taxon>
        <taxon>Teratosphaeriaceae</taxon>
        <taxon>Recurvomyces</taxon>
    </lineage>
</organism>